<keyword evidence="2" id="KW-1185">Reference proteome</keyword>
<dbReference type="EMBL" id="NMUH01008134">
    <property type="protein sequence ID" value="MQM18357.1"/>
    <property type="molecule type" value="Genomic_DNA"/>
</dbReference>
<dbReference type="AlphaFoldDB" id="A0A843XGV7"/>
<gene>
    <name evidence="1" type="ORF">Taro_051346</name>
</gene>
<proteinExistence type="predicted"/>
<name>A0A843XGV7_COLES</name>
<organism evidence="1 2">
    <name type="scientific">Colocasia esculenta</name>
    <name type="common">Wild taro</name>
    <name type="synonym">Arum esculentum</name>
    <dbReference type="NCBI Taxonomy" id="4460"/>
    <lineage>
        <taxon>Eukaryota</taxon>
        <taxon>Viridiplantae</taxon>
        <taxon>Streptophyta</taxon>
        <taxon>Embryophyta</taxon>
        <taxon>Tracheophyta</taxon>
        <taxon>Spermatophyta</taxon>
        <taxon>Magnoliopsida</taxon>
        <taxon>Liliopsida</taxon>
        <taxon>Araceae</taxon>
        <taxon>Aroideae</taxon>
        <taxon>Colocasieae</taxon>
        <taxon>Colocasia</taxon>
    </lineage>
</organism>
<dbReference type="Proteomes" id="UP000652761">
    <property type="component" value="Unassembled WGS sequence"/>
</dbReference>
<feature type="non-terminal residue" evidence="1">
    <location>
        <position position="1"/>
    </location>
</feature>
<sequence>MFLFLLPTSGRSRLLSILPYLDDLHEMKSANWAVAIHEYLISRVKAFVTGAASSKTIFLTGCVPALGVSRLLHTTYVSIIVLEYTTYLPITYVVVVYYIQDQMLSVTVPKVVYYRGHMYLLQYPKLSVTYKTRCCLLHTIHTSDTHYLSANDVGMVFDAPIK</sequence>
<comment type="caution">
    <text evidence="1">The sequence shown here is derived from an EMBL/GenBank/DDBJ whole genome shotgun (WGS) entry which is preliminary data.</text>
</comment>
<evidence type="ECO:0000313" key="2">
    <source>
        <dbReference type="Proteomes" id="UP000652761"/>
    </source>
</evidence>
<protein>
    <submittedName>
        <fullName evidence="1">Uncharacterized protein</fullName>
    </submittedName>
</protein>
<reference evidence="1" key="1">
    <citation type="submission" date="2017-07" db="EMBL/GenBank/DDBJ databases">
        <title>Taro Niue Genome Assembly and Annotation.</title>
        <authorList>
            <person name="Atibalentja N."/>
            <person name="Keating K."/>
            <person name="Fields C.J."/>
        </authorList>
    </citation>
    <scope>NUCLEOTIDE SEQUENCE</scope>
    <source>
        <strain evidence="1">Niue_2</strain>
        <tissue evidence="1">Leaf</tissue>
    </source>
</reference>
<evidence type="ECO:0000313" key="1">
    <source>
        <dbReference type="EMBL" id="MQM18357.1"/>
    </source>
</evidence>
<accession>A0A843XGV7</accession>